<dbReference type="Proteomes" id="UP000074561">
    <property type="component" value="Chromosome"/>
</dbReference>
<evidence type="ECO:0000313" key="3">
    <source>
        <dbReference type="Proteomes" id="UP000074561"/>
    </source>
</evidence>
<dbReference type="AlphaFoldDB" id="A0A127Q858"/>
<dbReference type="Proteomes" id="UP000074914">
    <property type="component" value="Chromosome"/>
</dbReference>
<evidence type="ECO:0000313" key="1">
    <source>
        <dbReference type="EMBL" id="AMP06228.1"/>
    </source>
</evidence>
<protein>
    <recommendedName>
        <fullName evidence="5">Transposase</fullName>
    </recommendedName>
</protein>
<reference evidence="3 4" key="1">
    <citation type="submission" date="2015-11" db="EMBL/GenBank/DDBJ databases">
        <title>Exploring the genomic traits of fungus-feeding bacterial genus Collimonas.</title>
        <authorList>
            <person name="Song C."/>
            <person name="Schmidt R."/>
            <person name="de Jager V."/>
            <person name="Krzyzanowska D."/>
            <person name="Jongedijk E."/>
            <person name="Cankar K."/>
            <person name="Beekwilder J."/>
            <person name="van Veen A."/>
            <person name="de Boer W."/>
            <person name="van Veen J.A."/>
            <person name="Garbeva P."/>
        </authorList>
    </citation>
    <scope>NUCLEOTIDE SEQUENCE [LARGE SCALE GENOMIC DNA]</scope>
    <source>
        <strain evidence="2 4">Ter291</strain>
        <strain evidence="1 3">Ter91</strain>
    </source>
</reference>
<dbReference type="KEGG" id="cpra:CPter91_3907"/>
<organism evidence="1 3">
    <name type="scientific">Collimonas pratensis</name>
    <dbReference type="NCBI Taxonomy" id="279113"/>
    <lineage>
        <taxon>Bacteria</taxon>
        <taxon>Pseudomonadati</taxon>
        <taxon>Pseudomonadota</taxon>
        <taxon>Betaproteobacteria</taxon>
        <taxon>Burkholderiales</taxon>
        <taxon>Oxalobacteraceae</taxon>
        <taxon>Collimonas</taxon>
    </lineage>
</organism>
<evidence type="ECO:0000313" key="4">
    <source>
        <dbReference type="Proteomes" id="UP000074914"/>
    </source>
</evidence>
<sequence length="43" mass="4973">MISAMRTARFFYNACYRDLLALQCRQATIFKQLGYVVKPLASL</sequence>
<evidence type="ECO:0008006" key="5">
    <source>
        <dbReference type="Google" id="ProtNLM"/>
    </source>
</evidence>
<keyword evidence="4" id="KW-1185">Reference proteome</keyword>
<evidence type="ECO:0000313" key="2">
    <source>
        <dbReference type="EMBL" id="AMP16149.1"/>
    </source>
</evidence>
<dbReference type="EMBL" id="CP013236">
    <property type="protein sequence ID" value="AMP16149.1"/>
    <property type="molecule type" value="Genomic_DNA"/>
</dbReference>
<dbReference type="EMBL" id="CP013234">
    <property type="protein sequence ID" value="AMP06228.1"/>
    <property type="molecule type" value="Genomic_DNA"/>
</dbReference>
<accession>A0A127Q858</accession>
<gene>
    <name evidence="2" type="ORF">CPter291_3915</name>
    <name evidence="1" type="ORF">CPter91_3907</name>
</gene>
<name>A0A127Q858_9BURK</name>
<proteinExistence type="predicted"/>